<dbReference type="PANTHER" id="PTHR33416:SF20">
    <property type="entry name" value="NUCLEAR PORE COMPLEX PROTEIN NUP1"/>
    <property type="match status" value="1"/>
</dbReference>
<dbReference type="KEGG" id="mcha:111006142"/>
<name>A0A6J1BX57_MOMCH</name>
<feature type="compositionally biased region" description="Polar residues" evidence="1">
    <location>
        <begin position="618"/>
        <end position="629"/>
    </location>
</feature>
<feature type="region of interest" description="Disordered" evidence="1">
    <location>
        <begin position="1"/>
        <end position="42"/>
    </location>
</feature>
<evidence type="ECO:0000313" key="2">
    <source>
        <dbReference type="Proteomes" id="UP000504603"/>
    </source>
</evidence>
<feature type="region of interest" description="Disordered" evidence="1">
    <location>
        <begin position="502"/>
        <end position="541"/>
    </location>
</feature>
<reference evidence="3" key="1">
    <citation type="submission" date="2025-08" db="UniProtKB">
        <authorList>
            <consortium name="RefSeq"/>
        </authorList>
    </citation>
    <scope>IDENTIFICATION</scope>
    <source>
        <strain evidence="3">OHB3-1</strain>
    </source>
</reference>
<feature type="compositionally biased region" description="Basic residues" evidence="1">
    <location>
        <begin position="1282"/>
        <end position="1294"/>
    </location>
</feature>
<feature type="region of interest" description="Disordered" evidence="1">
    <location>
        <begin position="452"/>
        <end position="483"/>
    </location>
</feature>
<feature type="region of interest" description="Disordered" evidence="1">
    <location>
        <begin position="69"/>
        <end position="122"/>
    </location>
</feature>
<dbReference type="GeneID" id="111006142"/>
<feature type="region of interest" description="Disordered" evidence="1">
    <location>
        <begin position="1234"/>
        <end position="1294"/>
    </location>
</feature>
<protein>
    <submittedName>
        <fullName evidence="3">Nuclear pore complex protein NUP1</fullName>
    </submittedName>
</protein>
<dbReference type="OrthoDB" id="653468at2759"/>
<accession>A0A6J1BX57</accession>
<feature type="region of interest" description="Disordered" evidence="1">
    <location>
        <begin position="610"/>
        <end position="632"/>
    </location>
</feature>
<evidence type="ECO:0000256" key="1">
    <source>
        <dbReference type="SAM" id="MobiDB-lite"/>
    </source>
</evidence>
<feature type="compositionally biased region" description="Basic and acidic residues" evidence="1">
    <location>
        <begin position="1"/>
        <end position="14"/>
    </location>
</feature>
<feature type="compositionally biased region" description="Basic and acidic residues" evidence="1">
    <location>
        <begin position="452"/>
        <end position="464"/>
    </location>
</feature>
<feature type="compositionally biased region" description="Polar residues" evidence="1">
    <location>
        <begin position="1240"/>
        <end position="1262"/>
    </location>
</feature>
<dbReference type="RefSeq" id="XP_022133602.1">
    <property type="nucleotide sequence ID" value="XM_022277910.1"/>
</dbReference>
<evidence type="ECO:0000313" key="3">
    <source>
        <dbReference type="RefSeq" id="XP_022133602.1"/>
    </source>
</evidence>
<feature type="compositionally biased region" description="Low complexity" evidence="1">
    <location>
        <begin position="906"/>
        <end position="919"/>
    </location>
</feature>
<dbReference type="PANTHER" id="PTHR33416">
    <property type="entry name" value="NUCLEAR PORE COMPLEX PROTEIN NUP1"/>
    <property type="match status" value="1"/>
</dbReference>
<sequence length="1294" mass="134749">MATEREEIRYEGGRGGKFQKRPVRRSHTTPYDRPPTALRNSARKGWVSTLVDPAQKFITSSAHRLFSTVFRKRLPPPPPSLPLSREGNDETENKNQEEVAADPPGTQEGTNPGFVPSISSNNTHRVTDLEQILKEKTFTRSEIDRLTELLNSRIVDVPSGVEERKFELVPSTPIISYGRHEESQKSPAQDGVSTHMVSTRVMSANVLDEDVASPAEIAKAYMGSRPPKATPLNMAASQKLVDSFASGDLSNSSTLSLVPRPSGNVDVIDNGFVTPRPRGRSALYSMARLPYSRVRATSSIKNTVATTDAYRAAPSSSSSQSAWEQGRLVGSNQGALKRRSSVLDNEMGSVGPIRRIRQKSNLVFSKGLSLPISGSSTSISVSGIGSETAQRFQSTKVHQLPSSAGKALYSNETKCNLSKMSAEFENDMSPSSSFPRIPLRSSEMASKILEQLDKLTPPKEKSSEAKLFVRNNSPMKLSPSMLHGPALRSLEDVDSSKYLENVKGIPSNDAQDLTSQRNDKVEESSSLKFKAPKDKSIATSDGMVSSVPTKVAASSSGLPVSSVAPSSQTKWAFQMSAHEDFVDMEEEGYSNGPATDISSGRREKVDGPLVAVSKPSDTDTTAADKSQASIHVKPSSEMNKITDLGKSDAPATTEKSPIFSFSAASPPSITASVVDPELASRSEKIVSSEIPKAATAPLFGFGDKSPIQKELITSAPTFAFGNNVTTPTNKQNVVSDVASEGNVAPTQPAPVSTTFKFGDKATFPISGNAVTENGNKNSGSPFKFSSPLVDEKESAKVGSASIFKAESSFSIPSFAVSKESMSDKVDNKSLSTGLTVSTSENVFLSSVSTSTPTPSVFSFSSPSTTSNLNNGSLAPTPSIFSSPVTSFANNITNQNSSIKPSLPAATSSSETITSTGLSTSAPMPSFPAAPIFKFGSSSVPSTSTSTMSALTGVGSVETKTTQVTTTFGNLSGIPPSETLAKASSTGSSVFQFGAASTTSDSNKRPENSTFLPGNVPAFGAAVSSATSGVAASTQTPVMQFSSSSTSFGLAGNTGLSSGSSLFGSSAPASNLFSSGAGFGLASSSSAANNSNSSGSGMSSSFFNWQPSSAPSFSTGFNSTPTGGFSFGLTSSSAASNSAPALFGSSAGASTAGIFSFTSAATAASSQPAIGNSNHAFTFGSTPPANNDQASMEDSMAEDTVQAVAPTTPSFGQQPLTPPPSSGFVFGSTTTPLAANPFQFGGQQNVPTPQNPSRFQASGSLDFNASAGGSFSLGAGGGDKANRKYVKVKSKSRKK</sequence>
<feature type="compositionally biased region" description="Basic and acidic residues" evidence="1">
    <location>
        <begin position="517"/>
        <end position="536"/>
    </location>
</feature>
<proteinExistence type="predicted"/>
<feature type="compositionally biased region" description="Basic residues" evidence="1">
    <location>
        <begin position="17"/>
        <end position="27"/>
    </location>
</feature>
<dbReference type="GO" id="GO:0071763">
    <property type="term" value="P:nuclear membrane organization"/>
    <property type="evidence" value="ECO:0007669"/>
    <property type="project" value="TreeGrafter"/>
</dbReference>
<keyword evidence="2" id="KW-1185">Reference proteome</keyword>
<dbReference type="GO" id="GO:0005635">
    <property type="term" value="C:nuclear envelope"/>
    <property type="evidence" value="ECO:0007669"/>
    <property type="project" value="TreeGrafter"/>
</dbReference>
<gene>
    <name evidence="3" type="primary">LOC111006142</name>
</gene>
<feature type="compositionally biased region" description="Basic and acidic residues" evidence="1">
    <location>
        <begin position="86"/>
        <end position="97"/>
    </location>
</feature>
<dbReference type="Proteomes" id="UP000504603">
    <property type="component" value="Unplaced"/>
</dbReference>
<organism evidence="2 3">
    <name type="scientific">Momordica charantia</name>
    <name type="common">Bitter gourd</name>
    <name type="synonym">Balsam pear</name>
    <dbReference type="NCBI Taxonomy" id="3673"/>
    <lineage>
        <taxon>Eukaryota</taxon>
        <taxon>Viridiplantae</taxon>
        <taxon>Streptophyta</taxon>
        <taxon>Embryophyta</taxon>
        <taxon>Tracheophyta</taxon>
        <taxon>Spermatophyta</taxon>
        <taxon>Magnoliopsida</taxon>
        <taxon>eudicotyledons</taxon>
        <taxon>Gunneridae</taxon>
        <taxon>Pentapetalae</taxon>
        <taxon>rosids</taxon>
        <taxon>fabids</taxon>
        <taxon>Cucurbitales</taxon>
        <taxon>Cucurbitaceae</taxon>
        <taxon>Momordiceae</taxon>
        <taxon>Momordica</taxon>
    </lineage>
</organism>
<dbReference type="GO" id="GO:0016973">
    <property type="term" value="P:poly(A)+ mRNA export from nucleus"/>
    <property type="evidence" value="ECO:0007669"/>
    <property type="project" value="TreeGrafter"/>
</dbReference>
<feature type="region of interest" description="Disordered" evidence="1">
    <location>
        <begin position="899"/>
        <end position="919"/>
    </location>
</feature>